<keyword evidence="8" id="KW-1185">Reference proteome</keyword>
<proteinExistence type="inferred from homology"/>
<dbReference type="InterPro" id="IPR013325">
    <property type="entry name" value="RNA_pol_sigma_r2"/>
</dbReference>
<gene>
    <name evidence="7" type="ORF">ACFSKW_09565</name>
</gene>
<evidence type="ECO:0000256" key="1">
    <source>
        <dbReference type="ARBA" id="ARBA00010641"/>
    </source>
</evidence>
<keyword evidence="2" id="KW-0805">Transcription regulation</keyword>
<dbReference type="InterPro" id="IPR039425">
    <property type="entry name" value="RNA_pol_sigma-70-like"/>
</dbReference>
<evidence type="ECO:0000259" key="5">
    <source>
        <dbReference type="Pfam" id="PF04542"/>
    </source>
</evidence>
<keyword evidence="3" id="KW-0731">Sigma factor</keyword>
<dbReference type="SUPFAM" id="SSF88659">
    <property type="entry name" value="Sigma3 and sigma4 domains of RNA polymerase sigma factors"/>
    <property type="match status" value="1"/>
</dbReference>
<dbReference type="RefSeq" id="WP_379571300.1">
    <property type="nucleotide sequence ID" value="NZ_JBHUFV010000015.1"/>
</dbReference>
<evidence type="ECO:0000256" key="2">
    <source>
        <dbReference type="ARBA" id="ARBA00023015"/>
    </source>
</evidence>
<dbReference type="Pfam" id="PF08281">
    <property type="entry name" value="Sigma70_r4_2"/>
    <property type="match status" value="1"/>
</dbReference>
<accession>A0ABW4SQG0</accession>
<dbReference type="Pfam" id="PF04542">
    <property type="entry name" value="Sigma70_r2"/>
    <property type="match status" value="1"/>
</dbReference>
<dbReference type="Gene3D" id="1.10.10.10">
    <property type="entry name" value="Winged helix-like DNA-binding domain superfamily/Winged helix DNA-binding domain"/>
    <property type="match status" value="1"/>
</dbReference>
<feature type="domain" description="RNA polymerase sigma-70 region 2" evidence="5">
    <location>
        <begin position="10"/>
        <end position="77"/>
    </location>
</feature>
<name>A0ABW4SQG0_9ACTN</name>
<dbReference type="PANTHER" id="PTHR43133:SF25">
    <property type="entry name" value="RNA POLYMERASE SIGMA FACTOR RFAY-RELATED"/>
    <property type="match status" value="1"/>
</dbReference>
<comment type="caution">
    <text evidence="7">The sequence shown here is derived from an EMBL/GenBank/DDBJ whole genome shotgun (WGS) entry which is preliminary data.</text>
</comment>
<dbReference type="Gene3D" id="1.10.1740.10">
    <property type="match status" value="1"/>
</dbReference>
<dbReference type="PANTHER" id="PTHR43133">
    <property type="entry name" value="RNA POLYMERASE ECF-TYPE SIGMA FACTO"/>
    <property type="match status" value="1"/>
</dbReference>
<dbReference type="InterPro" id="IPR036388">
    <property type="entry name" value="WH-like_DNA-bd_sf"/>
</dbReference>
<comment type="similarity">
    <text evidence="1">Belongs to the sigma-70 factor family. ECF subfamily.</text>
</comment>
<evidence type="ECO:0000313" key="8">
    <source>
        <dbReference type="Proteomes" id="UP001597368"/>
    </source>
</evidence>
<dbReference type="InterPro" id="IPR007627">
    <property type="entry name" value="RNA_pol_sigma70_r2"/>
</dbReference>
<protein>
    <submittedName>
        <fullName evidence="7">RNA polymerase sigma factor</fullName>
    </submittedName>
</protein>
<sequence length="168" mass="18780">MSHAERFAELYEQTYTALLGYAVRRCQDPEDAADVVAETFTVAWRRIAKVPEGDQARLWLYGVARKALANHRRGERRHERRTAALRAQLAASPLLAGPPSGGRLAGALAELPEEDRELLTLVAWENLDHAQLATTLGISRNAVRVRLHRARRRLASIMNDHELEGSAL</sequence>
<dbReference type="EMBL" id="JBHUFV010000015">
    <property type="protein sequence ID" value="MFD1931726.1"/>
    <property type="molecule type" value="Genomic_DNA"/>
</dbReference>
<dbReference type="InterPro" id="IPR013249">
    <property type="entry name" value="RNA_pol_sigma70_r4_t2"/>
</dbReference>
<feature type="domain" description="RNA polymerase sigma factor 70 region 4 type 2" evidence="6">
    <location>
        <begin position="104"/>
        <end position="154"/>
    </location>
</feature>
<dbReference type="Proteomes" id="UP001597368">
    <property type="component" value="Unassembled WGS sequence"/>
</dbReference>
<keyword evidence="4" id="KW-0804">Transcription</keyword>
<organism evidence="7 8">
    <name type="scientific">Nonomuraea mangrovi</name>
    <dbReference type="NCBI Taxonomy" id="2316207"/>
    <lineage>
        <taxon>Bacteria</taxon>
        <taxon>Bacillati</taxon>
        <taxon>Actinomycetota</taxon>
        <taxon>Actinomycetes</taxon>
        <taxon>Streptosporangiales</taxon>
        <taxon>Streptosporangiaceae</taxon>
        <taxon>Nonomuraea</taxon>
    </lineage>
</organism>
<dbReference type="InterPro" id="IPR013324">
    <property type="entry name" value="RNA_pol_sigma_r3/r4-like"/>
</dbReference>
<evidence type="ECO:0000313" key="7">
    <source>
        <dbReference type="EMBL" id="MFD1931726.1"/>
    </source>
</evidence>
<dbReference type="SUPFAM" id="SSF88946">
    <property type="entry name" value="Sigma2 domain of RNA polymerase sigma factors"/>
    <property type="match status" value="1"/>
</dbReference>
<reference evidence="8" key="1">
    <citation type="journal article" date="2019" name="Int. J. Syst. Evol. Microbiol.">
        <title>The Global Catalogue of Microorganisms (GCM) 10K type strain sequencing project: providing services to taxonomists for standard genome sequencing and annotation.</title>
        <authorList>
            <consortium name="The Broad Institute Genomics Platform"/>
            <consortium name="The Broad Institute Genome Sequencing Center for Infectious Disease"/>
            <person name="Wu L."/>
            <person name="Ma J."/>
        </authorList>
    </citation>
    <scope>NUCLEOTIDE SEQUENCE [LARGE SCALE GENOMIC DNA]</scope>
    <source>
        <strain evidence="8">ICMP 6774ER</strain>
    </source>
</reference>
<evidence type="ECO:0000256" key="4">
    <source>
        <dbReference type="ARBA" id="ARBA00023163"/>
    </source>
</evidence>
<evidence type="ECO:0000259" key="6">
    <source>
        <dbReference type="Pfam" id="PF08281"/>
    </source>
</evidence>
<evidence type="ECO:0000256" key="3">
    <source>
        <dbReference type="ARBA" id="ARBA00023082"/>
    </source>
</evidence>